<keyword evidence="3" id="KW-1185">Reference proteome</keyword>
<evidence type="ECO:0000313" key="3">
    <source>
        <dbReference type="Proteomes" id="UP001341245"/>
    </source>
</evidence>
<evidence type="ECO:0000313" key="2">
    <source>
        <dbReference type="EMBL" id="KAK6003164.1"/>
    </source>
</evidence>
<gene>
    <name evidence="2" type="ORF">QM012_001009</name>
</gene>
<evidence type="ECO:0000256" key="1">
    <source>
        <dbReference type="SAM" id="MobiDB-lite"/>
    </source>
</evidence>
<organism evidence="2 3">
    <name type="scientific">Aureobasidium pullulans</name>
    <name type="common">Black yeast</name>
    <name type="synonym">Pullularia pullulans</name>
    <dbReference type="NCBI Taxonomy" id="5580"/>
    <lineage>
        <taxon>Eukaryota</taxon>
        <taxon>Fungi</taxon>
        <taxon>Dikarya</taxon>
        <taxon>Ascomycota</taxon>
        <taxon>Pezizomycotina</taxon>
        <taxon>Dothideomycetes</taxon>
        <taxon>Dothideomycetidae</taxon>
        <taxon>Dothideales</taxon>
        <taxon>Saccotheciaceae</taxon>
        <taxon>Aureobasidium</taxon>
    </lineage>
</organism>
<accession>A0ABR0TFF4</accession>
<sequence>MDRPTFVAGLTSWFNHLLRDEGYDGPIVFLRADRSRAFIIGPEGTLDLEELSVSDATLFSEFGTARLEVFADGTSILFSTEDFGQDDQDIEDEEDEGDWNM</sequence>
<reference evidence="2 3" key="1">
    <citation type="submission" date="2023-11" db="EMBL/GenBank/DDBJ databases">
        <title>Draft genome sequence and annotation of the polyextremotolerant black yeast-like fungus Aureobasidium pullulans NRRL 62042.</title>
        <authorList>
            <person name="Dielentheis-Frenken M.R.E."/>
            <person name="Wibberg D."/>
            <person name="Blank L.M."/>
            <person name="Tiso T."/>
        </authorList>
    </citation>
    <scope>NUCLEOTIDE SEQUENCE [LARGE SCALE GENOMIC DNA]</scope>
    <source>
        <strain evidence="2 3">NRRL 62042</strain>
    </source>
</reference>
<feature type="compositionally biased region" description="Acidic residues" evidence="1">
    <location>
        <begin position="83"/>
        <end position="101"/>
    </location>
</feature>
<dbReference type="Proteomes" id="UP001341245">
    <property type="component" value="Unassembled WGS sequence"/>
</dbReference>
<dbReference type="EMBL" id="JASGXD010000010">
    <property type="protein sequence ID" value="KAK6003164.1"/>
    <property type="molecule type" value="Genomic_DNA"/>
</dbReference>
<name>A0ABR0TFF4_AURPU</name>
<protein>
    <submittedName>
        <fullName evidence="2">Uncharacterized protein</fullName>
    </submittedName>
</protein>
<proteinExistence type="predicted"/>
<feature type="region of interest" description="Disordered" evidence="1">
    <location>
        <begin position="80"/>
        <end position="101"/>
    </location>
</feature>
<comment type="caution">
    <text evidence="2">The sequence shown here is derived from an EMBL/GenBank/DDBJ whole genome shotgun (WGS) entry which is preliminary data.</text>
</comment>